<feature type="compositionally biased region" description="Polar residues" evidence="3">
    <location>
        <begin position="1"/>
        <end position="14"/>
    </location>
</feature>
<dbReference type="EMBL" id="JASNQZ010000011">
    <property type="protein sequence ID" value="KAL0951017.1"/>
    <property type="molecule type" value="Genomic_DNA"/>
</dbReference>
<evidence type="ECO:0008006" key="6">
    <source>
        <dbReference type="Google" id="ProtNLM"/>
    </source>
</evidence>
<accession>A0ABR3J688</accession>
<dbReference type="SUPFAM" id="SSF48150">
    <property type="entry name" value="DNA-glycosylase"/>
    <property type="match status" value="1"/>
</dbReference>
<evidence type="ECO:0000256" key="1">
    <source>
        <dbReference type="ARBA" id="ARBA00004123"/>
    </source>
</evidence>
<evidence type="ECO:0000256" key="3">
    <source>
        <dbReference type="SAM" id="MobiDB-lite"/>
    </source>
</evidence>
<organism evidence="4 5">
    <name type="scientific">Hohenbuehelia grisea</name>
    <dbReference type="NCBI Taxonomy" id="104357"/>
    <lineage>
        <taxon>Eukaryota</taxon>
        <taxon>Fungi</taxon>
        <taxon>Dikarya</taxon>
        <taxon>Basidiomycota</taxon>
        <taxon>Agaricomycotina</taxon>
        <taxon>Agaricomycetes</taxon>
        <taxon>Agaricomycetidae</taxon>
        <taxon>Agaricales</taxon>
        <taxon>Pleurotineae</taxon>
        <taxon>Pleurotaceae</taxon>
        <taxon>Hohenbuehelia</taxon>
    </lineage>
</organism>
<feature type="compositionally biased region" description="Polar residues" evidence="3">
    <location>
        <begin position="27"/>
        <end position="41"/>
    </location>
</feature>
<dbReference type="InterPro" id="IPR045138">
    <property type="entry name" value="MeCP2/MBD4"/>
</dbReference>
<dbReference type="PANTHER" id="PTHR15074:SF0">
    <property type="entry name" value="METHYL-CPG-BINDING DOMAIN PROTEIN 4-LIKE PROTEIN"/>
    <property type="match status" value="1"/>
</dbReference>
<reference evidence="5" key="1">
    <citation type="submission" date="2024-06" db="EMBL/GenBank/DDBJ databases">
        <title>Multi-omics analyses provide insights into the biosynthesis of the anticancer antibiotic pleurotin in Hohenbuehelia grisea.</title>
        <authorList>
            <person name="Weaver J.A."/>
            <person name="Alberti F."/>
        </authorList>
    </citation>
    <scope>NUCLEOTIDE SEQUENCE [LARGE SCALE GENOMIC DNA]</scope>
    <source>
        <strain evidence="5">T-177</strain>
    </source>
</reference>
<comment type="subcellular location">
    <subcellularLocation>
        <location evidence="1">Nucleus</location>
    </subcellularLocation>
</comment>
<dbReference type="InterPro" id="IPR011257">
    <property type="entry name" value="DNA_glycosylase"/>
</dbReference>
<evidence type="ECO:0000313" key="5">
    <source>
        <dbReference type="Proteomes" id="UP001556367"/>
    </source>
</evidence>
<evidence type="ECO:0000313" key="4">
    <source>
        <dbReference type="EMBL" id="KAL0951017.1"/>
    </source>
</evidence>
<name>A0ABR3J688_9AGAR</name>
<proteinExistence type="predicted"/>
<evidence type="ECO:0000256" key="2">
    <source>
        <dbReference type="ARBA" id="ARBA00023242"/>
    </source>
</evidence>
<dbReference type="Gene3D" id="1.10.340.30">
    <property type="entry name" value="Hypothetical protein, domain 2"/>
    <property type="match status" value="1"/>
</dbReference>
<feature type="region of interest" description="Disordered" evidence="3">
    <location>
        <begin position="1"/>
        <end position="66"/>
    </location>
</feature>
<dbReference type="Proteomes" id="UP001556367">
    <property type="component" value="Unassembled WGS sequence"/>
</dbReference>
<comment type="caution">
    <text evidence="4">The sequence shown here is derived from an EMBL/GenBank/DDBJ whole genome shotgun (WGS) entry which is preliminary data.</text>
</comment>
<dbReference type="PANTHER" id="PTHR15074">
    <property type="entry name" value="METHYL-CPG-BINDING PROTEIN"/>
    <property type="match status" value="1"/>
</dbReference>
<keyword evidence="2" id="KW-0539">Nucleus</keyword>
<gene>
    <name evidence="4" type="ORF">HGRIS_007758</name>
</gene>
<keyword evidence="5" id="KW-1185">Reference proteome</keyword>
<sequence>MSDATTLSPTPSTPRKQKSKSAASWRAKTSSPYFSAQSTTPPETPKRSRKRRLSSPVVKSPHFSGRYALKSPPQCVENLATHSALHSDALAAHATDEPAWPDDVHTEVSWDGLNFRPPCFRSKSFIQLHKRLLEAKPILIQETLADDSWKVLVVVTLLNKTAGKLAIPVFWEIIRLYPTPFALSQANEADVTALIQRLGCQTIRARRLIDLSRQYMQDPPLFNDLRLSKSIIQAPPDSPRKRARYPPTPISHLPGTGPYALDSYRIFCTQKHEPFSDEWKHVTPSDKELIRFLKWKWAHHEHKKWAPDLGVFGPIDPIYVEALIADLDATSPR</sequence>
<protein>
    <recommendedName>
        <fullName evidence="6">HhH-GPD domain-containing protein</fullName>
    </recommendedName>
</protein>